<sequence>MIPRNQKRACMAPKNKPISARAHSRSSLRHHFAGPGAQCVSMVTASRPSVNSSGTAAAIRLFREIESGTMRSSLMPSQPKMVPGARQRGAREPEREQLLRGAEDALLRSSATSTLRERQIFILKKLVRRCQQGFVSPQLKGAAFLWLLRDLPSLAQILSLCGEKIGNDPEFRGVLVQIVSICRYTPPGSTKPGLSDPQYLDFFFSPLDLSDENLYQRKTRFRGSGTSAGSLGSLCSTVKKTLPHELFVIVLQPAVPEGEGLRRAELQCSSLRCFLLRIPEPQLRFQICSSIAAFYSSEARSQPAQGGSCAVSGQYRGLLVERSGLAETLTFSLDLVEGQPSVKLRLLQTLQILSRASAVNCALMLRARAAQKIGPLVNEEDPELLFRGSEILWNLLESSDGAAVAQQLSDTHCIASLTGAFLHLLLKGFRQYDRQMRNDILVLLSLVSCTAPGPRLIESGFVRQLAPVLTFPELKSHHPLVRTLTLSFSQEDFEMKKLLLNLVLPLSRDLASLQEFRSCRLLLGLLLLLQPQAPELPTSGGRHWSEFQQEQLQLQALHTLETLAPLMFEEFSQYQGSTILLLLLEASLHDGKNLTLTPTQRGPPDAQRDPPRSLQGVMRLGKNPSSRQSLSVGRGQGLHGSGDNGMHGHRKALVSGCVRVLRAVVMLECESIRQDLCDQGAVRQLLSVLRQFTSEQDDQVSLEIQADVLLVLSVLCEGDLHRKQSRSVFGSEEKPHSVCACVQELFGSEGVEPLLHYLKLDPALIFSGLGHNKLLLSALDCIWSCIAGCFATEDAFVAGGGVDLLLRLLQRSPRVLWSACVSVLLELCENPQASSRILLWSEGGVGVPQVLLHIWRKEEQWWNTHSDSSSISEVSDTLRSNIFCIFSKLGFEHLSALGSEDQITLCSVRRYLDFKVGEVLRDHFPSSSSSDDEDAALRTLRSLGEETSRNVQAHQQNITAHKQDQEHREETHFYSEISFTHQQRKMAAEAWRRFVSRTSNYSVLKELKVTQSDPEPEEHPETPLQLERVIFQQFSPQHCIWTRALKMLLLPLLLSCCYAINTSGTIDQEVHHPPHHGGMFPVVSLNYEQVRVPFEVSLWILLASLVKLGDSSSGFSQAERGGNASWEV</sequence>
<organism evidence="3 4">
    <name type="scientific">Danionella cerebrum</name>
    <dbReference type="NCBI Taxonomy" id="2873325"/>
    <lineage>
        <taxon>Eukaryota</taxon>
        <taxon>Metazoa</taxon>
        <taxon>Chordata</taxon>
        <taxon>Craniata</taxon>
        <taxon>Vertebrata</taxon>
        <taxon>Euteleostomi</taxon>
        <taxon>Actinopterygii</taxon>
        <taxon>Neopterygii</taxon>
        <taxon>Teleostei</taxon>
        <taxon>Ostariophysi</taxon>
        <taxon>Cypriniformes</taxon>
        <taxon>Danionidae</taxon>
        <taxon>Danioninae</taxon>
        <taxon>Danionella</taxon>
    </lineage>
</organism>
<protein>
    <recommendedName>
        <fullName evidence="2">Cilia- and flagella-associated protein 69 ARM repeats domain-containing protein</fullName>
    </recommendedName>
</protein>
<dbReference type="Pfam" id="PF21049">
    <property type="entry name" value="CFA69_ARM_rpt"/>
    <property type="match status" value="4"/>
</dbReference>
<dbReference type="InterPro" id="IPR048732">
    <property type="entry name" value="CFA69"/>
</dbReference>
<dbReference type="InterPro" id="IPR016024">
    <property type="entry name" value="ARM-type_fold"/>
</dbReference>
<gene>
    <name evidence="3" type="ORF">DNTS_008416</name>
</gene>
<dbReference type="Gene3D" id="1.25.10.10">
    <property type="entry name" value="Leucine-rich Repeat Variant"/>
    <property type="match status" value="2"/>
</dbReference>
<dbReference type="Proteomes" id="UP000316079">
    <property type="component" value="Unassembled WGS sequence"/>
</dbReference>
<dbReference type="GO" id="GO:0097730">
    <property type="term" value="C:non-motile cilium"/>
    <property type="evidence" value="ECO:0007669"/>
    <property type="project" value="TreeGrafter"/>
</dbReference>
<feature type="domain" description="Cilia- and flagella-associated protein 69 ARM repeats" evidence="2">
    <location>
        <begin position="106"/>
        <end position="184"/>
    </location>
</feature>
<feature type="region of interest" description="Disordered" evidence="1">
    <location>
        <begin position="594"/>
        <end position="646"/>
    </location>
</feature>
<dbReference type="AlphaFoldDB" id="A0A553MTT7"/>
<feature type="region of interest" description="Disordered" evidence="1">
    <location>
        <begin position="1"/>
        <end position="20"/>
    </location>
</feature>
<name>A0A553MTT7_9TELE</name>
<evidence type="ECO:0000313" key="4">
    <source>
        <dbReference type="Proteomes" id="UP000316079"/>
    </source>
</evidence>
<dbReference type="PANTHER" id="PTHR14716:SF0">
    <property type="entry name" value="CILIA- AND FLAGELLA-ASSOCIATED PROTEIN 69"/>
    <property type="match status" value="1"/>
</dbReference>
<reference evidence="3 4" key="1">
    <citation type="journal article" date="2019" name="Sci. Data">
        <title>Hybrid genome assembly and annotation of Danionella translucida.</title>
        <authorList>
            <person name="Kadobianskyi M."/>
            <person name="Schulze L."/>
            <person name="Schuelke M."/>
            <person name="Judkewitz B."/>
        </authorList>
    </citation>
    <scope>NUCLEOTIDE SEQUENCE [LARGE SCALE GENOMIC DNA]</scope>
    <source>
        <strain evidence="3 4">Bolton</strain>
    </source>
</reference>
<dbReference type="InterPro" id="IPR011989">
    <property type="entry name" value="ARM-like"/>
</dbReference>
<dbReference type="GO" id="GO:0097225">
    <property type="term" value="C:sperm midpiece"/>
    <property type="evidence" value="ECO:0007669"/>
    <property type="project" value="TreeGrafter"/>
</dbReference>
<dbReference type="SUPFAM" id="SSF48371">
    <property type="entry name" value="ARM repeat"/>
    <property type="match status" value="2"/>
</dbReference>
<feature type="region of interest" description="Disordered" evidence="1">
    <location>
        <begin position="73"/>
        <end position="92"/>
    </location>
</feature>
<feature type="domain" description="Cilia- and flagella-associated protein 69 ARM repeats" evidence="2">
    <location>
        <begin position="866"/>
        <end position="920"/>
    </location>
</feature>
<evidence type="ECO:0000313" key="3">
    <source>
        <dbReference type="EMBL" id="TRY56589.1"/>
    </source>
</evidence>
<dbReference type="OrthoDB" id="191673at2759"/>
<comment type="caution">
    <text evidence="3">The sequence shown here is derived from an EMBL/GenBank/DDBJ whole genome shotgun (WGS) entry which is preliminary data.</text>
</comment>
<feature type="compositionally biased region" description="Gly residues" evidence="1">
    <location>
        <begin position="634"/>
        <end position="645"/>
    </location>
</feature>
<evidence type="ECO:0000256" key="1">
    <source>
        <dbReference type="SAM" id="MobiDB-lite"/>
    </source>
</evidence>
<feature type="domain" description="Cilia- and flagella-associated protein 69 ARM repeats" evidence="2">
    <location>
        <begin position="273"/>
        <end position="586"/>
    </location>
</feature>
<feature type="domain" description="Cilia- and flagella-associated protein 69 ARM repeats" evidence="2">
    <location>
        <begin position="632"/>
        <end position="863"/>
    </location>
</feature>
<dbReference type="PANTHER" id="PTHR14716">
    <property type="entry name" value="CILIA- AND FLAGELLA-ASSOCIATED PROTEIN 69"/>
    <property type="match status" value="1"/>
</dbReference>
<proteinExistence type="predicted"/>
<dbReference type="GO" id="GO:1902093">
    <property type="term" value="P:positive regulation of flagellated sperm motility"/>
    <property type="evidence" value="ECO:0007669"/>
    <property type="project" value="TreeGrafter"/>
</dbReference>
<evidence type="ECO:0000259" key="2">
    <source>
        <dbReference type="Pfam" id="PF21049"/>
    </source>
</evidence>
<dbReference type="STRING" id="623744.A0A553MTT7"/>
<accession>A0A553MTT7</accession>
<dbReference type="InterPro" id="IPR048733">
    <property type="entry name" value="CFA69_ARM_dom"/>
</dbReference>
<keyword evidence="4" id="KW-1185">Reference proteome</keyword>
<dbReference type="EMBL" id="SRMA01027276">
    <property type="protein sequence ID" value="TRY56589.1"/>
    <property type="molecule type" value="Genomic_DNA"/>
</dbReference>